<evidence type="ECO:0000256" key="1">
    <source>
        <dbReference type="SAM" id="SignalP"/>
    </source>
</evidence>
<evidence type="ECO:0008006" key="4">
    <source>
        <dbReference type="Google" id="ProtNLM"/>
    </source>
</evidence>
<dbReference type="EMBL" id="MCFL01000017">
    <property type="protein sequence ID" value="ORZ36380.1"/>
    <property type="molecule type" value="Genomic_DNA"/>
</dbReference>
<organism evidence="2 3">
    <name type="scientific">Catenaria anguillulae PL171</name>
    <dbReference type="NCBI Taxonomy" id="765915"/>
    <lineage>
        <taxon>Eukaryota</taxon>
        <taxon>Fungi</taxon>
        <taxon>Fungi incertae sedis</taxon>
        <taxon>Blastocladiomycota</taxon>
        <taxon>Blastocladiomycetes</taxon>
        <taxon>Blastocladiales</taxon>
        <taxon>Catenariaceae</taxon>
        <taxon>Catenaria</taxon>
    </lineage>
</organism>
<name>A0A1Y2HP73_9FUNG</name>
<protein>
    <recommendedName>
        <fullName evidence="4">4Fe-4S ferredoxin-type domain-containing protein</fullName>
    </recommendedName>
</protein>
<reference evidence="2 3" key="1">
    <citation type="submission" date="2016-07" db="EMBL/GenBank/DDBJ databases">
        <title>Pervasive Adenine N6-methylation of Active Genes in Fungi.</title>
        <authorList>
            <consortium name="DOE Joint Genome Institute"/>
            <person name="Mondo S.J."/>
            <person name="Dannebaum R.O."/>
            <person name="Kuo R.C."/>
            <person name="Labutti K."/>
            <person name="Haridas S."/>
            <person name="Kuo A."/>
            <person name="Salamov A."/>
            <person name="Ahrendt S.R."/>
            <person name="Lipzen A."/>
            <person name="Sullivan W."/>
            <person name="Andreopoulos W.B."/>
            <person name="Clum A."/>
            <person name="Lindquist E."/>
            <person name="Daum C."/>
            <person name="Ramamoorthy G.K."/>
            <person name="Gryganskyi A."/>
            <person name="Culley D."/>
            <person name="Magnuson J.K."/>
            <person name="James T.Y."/>
            <person name="O'Malley M.A."/>
            <person name="Stajich J.E."/>
            <person name="Spatafora J.W."/>
            <person name="Visel A."/>
            <person name="Grigoriev I.V."/>
        </authorList>
    </citation>
    <scope>NUCLEOTIDE SEQUENCE [LARGE SCALE GENOMIC DNA]</scope>
    <source>
        <strain evidence="2 3">PL171</strain>
    </source>
</reference>
<gene>
    <name evidence="2" type="ORF">BCR44DRAFT_55451</name>
</gene>
<proteinExistence type="predicted"/>
<feature type="signal peptide" evidence="1">
    <location>
        <begin position="1"/>
        <end position="19"/>
    </location>
</feature>
<keyword evidence="1" id="KW-0732">Signal</keyword>
<dbReference type="Proteomes" id="UP000193411">
    <property type="component" value="Unassembled WGS sequence"/>
</dbReference>
<dbReference type="AlphaFoldDB" id="A0A1Y2HP73"/>
<comment type="caution">
    <text evidence="2">The sequence shown here is derived from an EMBL/GenBank/DDBJ whole genome shotgun (WGS) entry which is preliminary data.</text>
</comment>
<evidence type="ECO:0000313" key="2">
    <source>
        <dbReference type="EMBL" id="ORZ36380.1"/>
    </source>
</evidence>
<accession>A0A1Y2HP73</accession>
<sequence length="113" mass="12274">MRSISILTIVLAIAAAIQSAPLDAKKGLAADKPSTEMLCPWVPGCIKQCGGNKDCIQLCIDDCPRRGRDGEVGARPQAMCPWVPECIQRCNGDRDCIRDCVEFCPPRGDEPLM</sequence>
<feature type="chain" id="PRO_5012508381" description="4Fe-4S ferredoxin-type domain-containing protein" evidence="1">
    <location>
        <begin position="20"/>
        <end position="113"/>
    </location>
</feature>
<keyword evidence="3" id="KW-1185">Reference proteome</keyword>
<evidence type="ECO:0000313" key="3">
    <source>
        <dbReference type="Proteomes" id="UP000193411"/>
    </source>
</evidence>